<dbReference type="AlphaFoldDB" id="A0A5B8LYC7"/>
<evidence type="ECO:0000259" key="2">
    <source>
        <dbReference type="Pfam" id="PF07331"/>
    </source>
</evidence>
<accession>A0A5B8LYC7</accession>
<feature type="transmembrane region" description="Helical" evidence="1">
    <location>
        <begin position="118"/>
        <end position="140"/>
    </location>
</feature>
<protein>
    <submittedName>
        <fullName evidence="3">Tripartite tricarboxylate transporter TctB family protein</fullName>
    </submittedName>
</protein>
<name>A0A5B8LYC7_9HYPH</name>
<feature type="domain" description="DUF1468" evidence="2">
    <location>
        <begin position="8"/>
        <end position="144"/>
    </location>
</feature>
<keyword evidence="4" id="KW-1185">Reference proteome</keyword>
<dbReference type="KEGG" id="dea:FPZ08_19975"/>
<dbReference type="Proteomes" id="UP000315364">
    <property type="component" value="Chromosome"/>
</dbReference>
<evidence type="ECO:0000313" key="4">
    <source>
        <dbReference type="Proteomes" id="UP000315364"/>
    </source>
</evidence>
<gene>
    <name evidence="3" type="ORF">FPZ08_19975</name>
</gene>
<keyword evidence="1" id="KW-0472">Membrane</keyword>
<sequence>MTGQTDRIFGIGFLVMGLGLFAYSLSFRETDLMGDLGPGFLPGLVGVILAILGTLQAIRPGNKQAEPIDRQRFILAVVFFLAVAVYALFFAWFGFSWPSFVFLIAVMSLLGGRSPRSLAIYALLSAVFVGLIGWVLLHVLSVPLRGVWFLN</sequence>
<dbReference type="RefSeq" id="WP_146292211.1">
    <property type="nucleotide sequence ID" value="NZ_CP042304.1"/>
</dbReference>
<dbReference type="InterPro" id="IPR009936">
    <property type="entry name" value="DUF1468"/>
</dbReference>
<evidence type="ECO:0000313" key="3">
    <source>
        <dbReference type="EMBL" id="QDZ12821.1"/>
    </source>
</evidence>
<reference evidence="3 4" key="1">
    <citation type="submission" date="2019-07" db="EMBL/GenBank/DDBJ databases">
        <title>Full genome sequence of Devosia sp. Gsoil 520.</title>
        <authorList>
            <person name="Im W.-T."/>
        </authorList>
    </citation>
    <scope>NUCLEOTIDE SEQUENCE [LARGE SCALE GENOMIC DNA]</scope>
    <source>
        <strain evidence="3 4">Gsoil 520</strain>
    </source>
</reference>
<keyword evidence="1" id="KW-0812">Transmembrane</keyword>
<feature type="transmembrane region" description="Helical" evidence="1">
    <location>
        <begin position="39"/>
        <end position="58"/>
    </location>
</feature>
<dbReference type="EMBL" id="CP042304">
    <property type="protein sequence ID" value="QDZ12821.1"/>
    <property type="molecule type" value="Genomic_DNA"/>
</dbReference>
<proteinExistence type="predicted"/>
<feature type="transmembrane region" description="Helical" evidence="1">
    <location>
        <begin position="7"/>
        <end position="27"/>
    </location>
</feature>
<keyword evidence="1" id="KW-1133">Transmembrane helix</keyword>
<dbReference type="Pfam" id="PF07331">
    <property type="entry name" value="TctB"/>
    <property type="match status" value="1"/>
</dbReference>
<organism evidence="3 4">
    <name type="scientific">Devosia ginsengisoli</name>
    <dbReference type="NCBI Taxonomy" id="400770"/>
    <lineage>
        <taxon>Bacteria</taxon>
        <taxon>Pseudomonadati</taxon>
        <taxon>Pseudomonadota</taxon>
        <taxon>Alphaproteobacteria</taxon>
        <taxon>Hyphomicrobiales</taxon>
        <taxon>Devosiaceae</taxon>
        <taxon>Devosia</taxon>
    </lineage>
</organism>
<evidence type="ECO:0000256" key="1">
    <source>
        <dbReference type="SAM" id="Phobius"/>
    </source>
</evidence>
<feature type="transmembrane region" description="Helical" evidence="1">
    <location>
        <begin position="70"/>
        <end position="89"/>
    </location>
</feature>